<evidence type="ECO:0000313" key="1">
    <source>
        <dbReference type="EMBL" id="MCD1609839.1"/>
    </source>
</evidence>
<keyword evidence="2" id="KW-1185">Reference proteome</keyword>
<evidence type="ECO:0000313" key="2">
    <source>
        <dbReference type="Proteomes" id="UP001138989"/>
    </source>
</evidence>
<dbReference type="EMBL" id="JAINWF010000013">
    <property type="protein sequence ID" value="MCD1609839.1"/>
    <property type="molecule type" value="Genomic_DNA"/>
</dbReference>
<accession>A0A9X1N6W7</accession>
<dbReference type="RefSeq" id="WP_102833306.1">
    <property type="nucleotide sequence ID" value="NZ_JAINWF010000013.1"/>
</dbReference>
<sequence>MTEASAYGREYQKPEPFPRELAVLIVKKACRMAERFENQAIDQMTRDARRALQRGTDPSAIVRQLDL</sequence>
<dbReference type="Proteomes" id="UP001138989">
    <property type="component" value="Unassembled WGS sequence"/>
</dbReference>
<protein>
    <submittedName>
        <fullName evidence="1">Uncharacterized protein</fullName>
    </submittedName>
</protein>
<organism evidence="1 2">
    <name type="scientific">Stutzerimonas kunmingensis</name>
    <dbReference type="NCBI Taxonomy" id="1211807"/>
    <lineage>
        <taxon>Bacteria</taxon>
        <taxon>Pseudomonadati</taxon>
        <taxon>Pseudomonadota</taxon>
        <taxon>Gammaproteobacteria</taxon>
        <taxon>Pseudomonadales</taxon>
        <taxon>Pseudomonadaceae</taxon>
        <taxon>Stutzerimonas</taxon>
    </lineage>
</organism>
<dbReference type="AlphaFoldDB" id="A0A9X1N6W7"/>
<reference evidence="1" key="1">
    <citation type="submission" date="2021-08" db="EMBL/GenBank/DDBJ databases">
        <title>Isolation and characterization of neutrophilic mixotrophic iron-oxidizing bacteria from deep-sea hydrothermal vents.</title>
        <authorList>
            <person name="He Y."/>
        </authorList>
    </citation>
    <scope>NUCLEOTIDE SEQUENCE</scope>
    <source>
        <strain evidence="1">IOP_13</strain>
    </source>
</reference>
<proteinExistence type="predicted"/>
<gene>
    <name evidence="1" type="ORF">K7H17_18460</name>
</gene>
<name>A0A9X1N6W7_9GAMM</name>
<comment type="caution">
    <text evidence="1">The sequence shown here is derived from an EMBL/GenBank/DDBJ whole genome shotgun (WGS) entry which is preliminary data.</text>
</comment>